<dbReference type="SUPFAM" id="SSF47473">
    <property type="entry name" value="EF-hand"/>
    <property type="match status" value="1"/>
</dbReference>
<name>A0A1Q9CNF8_SYMMI</name>
<feature type="domain" description="Palmitoyltransferase DHHC" evidence="7">
    <location>
        <begin position="1528"/>
        <end position="1637"/>
    </location>
</feature>
<dbReference type="InterPro" id="IPR051279">
    <property type="entry name" value="PP1-Reg/Actin-Interact_Protein"/>
</dbReference>
<comment type="caution">
    <text evidence="8">The sequence shown here is derived from an EMBL/GenBank/DDBJ whole genome shotgun (WGS) entry which is preliminary data.</text>
</comment>
<feature type="transmembrane region" description="Helical" evidence="6">
    <location>
        <begin position="1483"/>
        <end position="1505"/>
    </location>
</feature>
<dbReference type="InterPro" id="IPR001594">
    <property type="entry name" value="Palmitoyltrfase_DHHC"/>
</dbReference>
<feature type="region of interest" description="Disordered" evidence="5">
    <location>
        <begin position="17"/>
        <end position="37"/>
    </location>
</feature>
<reference evidence="8 9" key="1">
    <citation type="submission" date="2016-02" db="EMBL/GenBank/DDBJ databases">
        <title>Genome analysis of coral dinoflagellate symbionts highlights evolutionary adaptations to a symbiotic lifestyle.</title>
        <authorList>
            <person name="Aranda M."/>
            <person name="Li Y."/>
            <person name="Liew Y.J."/>
            <person name="Baumgarten S."/>
            <person name="Simakov O."/>
            <person name="Wilson M."/>
            <person name="Piel J."/>
            <person name="Ashoor H."/>
            <person name="Bougouffa S."/>
            <person name="Bajic V.B."/>
            <person name="Ryu T."/>
            <person name="Ravasi T."/>
            <person name="Bayer T."/>
            <person name="Micklem G."/>
            <person name="Kim H."/>
            <person name="Bhak J."/>
            <person name="Lajeunesse T.C."/>
            <person name="Voolstra C.R."/>
        </authorList>
    </citation>
    <scope>NUCLEOTIDE SEQUENCE [LARGE SCALE GENOMIC DNA]</scope>
    <source>
        <strain evidence="8 9">CCMP2467</strain>
    </source>
</reference>
<proteinExistence type="predicted"/>
<feature type="region of interest" description="Disordered" evidence="5">
    <location>
        <begin position="118"/>
        <end position="142"/>
    </location>
</feature>
<evidence type="ECO:0000313" key="9">
    <source>
        <dbReference type="Proteomes" id="UP000186817"/>
    </source>
</evidence>
<feature type="compositionally biased region" description="Polar residues" evidence="5">
    <location>
        <begin position="361"/>
        <end position="373"/>
    </location>
</feature>
<evidence type="ECO:0000256" key="5">
    <source>
        <dbReference type="SAM" id="MobiDB-lite"/>
    </source>
</evidence>
<dbReference type="InterPro" id="IPR011992">
    <property type="entry name" value="EF-hand-dom_pair"/>
</dbReference>
<dbReference type="PANTHER" id="PTHR24112">
    <property type="entry name" value="LEUCINE-RICH REPEAT, ISOFORM F-RELATED"/>
    <property type="match status" value="1"/>
</dbReference>
<evidence type="ECO:0000256" key="2">
    <source>
        <dbReference type="ARBA" id="ARBA00022692"/>
    </source>
</evidence>
<protein>
    <submittedName>
        <fullName evidence="8">Putative palmitoyltransferase ZDHHC8</fullName>
    </submittedName>
</protein>
<dbReference type="Pfam" id="PF01529">
    <property type="entry name" value="DHHC"/>
    <property type="match status" value="1"/>
</dbReference>
<evidence type="ECO:0000256" key="1">
    <source>
        <dbReference type="ARBA" id="ARBA00004141"/>
    </source>
</evidence>
<dbReference type="Gene3D" id="1.10.238.10">
    <property type="entry name" value="EF-hand"/>
    <property type="match status" value="1"/>
</dbReference>
<evidence type="ECO:0000256" key="4">
    <source>
        <dbReference type="ARBA" id="ARBA00023136"/>
    </source>
</evidence>
<keyword evidence="9" id="KW-1185">Reference proteome</keyword>
<keyword evidence="8" id="KW-0808">Transferase</keyword>
<feature type="region of interest" description="Disordered" evidence="5">
    <location>
        <begin position="75"/>
        <end position="96"/>
    </location>
</feature>
<feature type="compositionally biased region" description="Low complexity" evidence="5">
    <location>
        <begin position="344"/>
        <end position="358"/>
    </location>
</feature>
<dbReference type="GO" id="GO:0016020">
    <property type="term" value="C:membrane"/>
    <property type="evidence" value="ECO:0007669"/>
    <property type="project" value="UniProtKB-SubCell"/>
</dbReference>
<comment type="subcellular location">
    <subcellularLocation>
        <location evidence="1">Membrane</location>
        <topology evidence="1">Multi-pass membrane protein</topology>
    </subcellularLocation>
</comment>
<keyword evidence="3 6" id="KW-1133">Transmembrane helix</keyword>
<keyword evidence="2 6" id="KW-0812">Transmembrane</keyword>
<dbReference type="OrthoDB" id="120976at2759"/>
<feature type="compositionally biased region" description="Low complexity" evidence="5">
    <location>
        <begin position="384"/>
        <end position="394"/>
    </location>
</feature>
<feature type="compositionally biased region" description="Polar residues" evidence="5">
    <location>
        <begin position="125"/>
        <end position="142"/>
    </location>
</feature>
<organism evidence="8 9">
    <name type="scientific">Symbiodinium microadriaticum</name>
    <name type="common">Dinoflagellate</name>
    <name type="synonym">Zooxanthella microadriatica</name>
    <dbReference type="NCBI Taxonomy" id="2951"/>
    <lineage>
        <taxon>Eukaryota</taxon>
        <taxon>Sar</taxon>
        <taxon>Alveolata</taxon>
        <taxon>Dinophyceae</taxon>
        <taxon>Suessiales</taxon>
        <taxon>Symbiodiniaceae</taxon>
        <taxon>Symbiodinium</taxon>
    </lineage>
</organism>
<evidence type="ECO:0000256" key="3">
    <source>
        <dbReference type="ARBA" id="ARBA00022989"/>
    </source>
</evidence>
<dbReference type="SUPFAM" id="SSF52047">
    <property type="entry name" value="RNI-like"/>
    <property type="match status" value="1"/>
</dbReference>
<dbReference type="EMBL" id="LSRX01001044">
    <property type="protein sequence ID" value="OLP84397.1"/>
    <property type="molecule type" value="Genomic_DNA"/>
</dbReference>
<dbReference type="PROSITE" id="PS50216">
    <property type="entry name" value="DHHC"/>
    <property type="match status" value="1"/>
</dbReference>
<dbReference type="OMA" id="CHAITSI"/>
<evidence type="ECO:0000256" key="6">
    <source>
        <dbReference type="SAM" id="Phobius"/>
    </source>
</evidence>
<gene>
    <name evidence="8" type="primary">Zdhhc8</name>
    <name evidence="8" type="ORF">AK812_SmicGene34733</name>
</gene>
<dbReference type="Gene3D" id="3.80.10.10">
    <property type="entry name" value="Ribonuclease Inhibitor"/>
    <property type="match status" value="3"/>
</dbReference>
<evidence type="ECO:0000259" key="7">
    <source>
        <dbReference type="Pfam" id="PF01529"/>
    </source>
</evidence>
<dbReference type="Proteomes" id="UP000186817">
    <property type="component" value="Unassembled WGS sequence"/>
</dbReference>
<feature type="transmembrane region" description="Helical" evidence="6">
    <location>
        <begin position="1565"/>
        <end position="1588"/>
    </location>
</feature>
<sequence length="1695" mass="189203">MAASWLKQRKELAILLAGSYPRSPNKTSQPEHSERRLRKGLSRILAVRDEVRQNSQHPFDESDAEFFLMNEYPGVAGGDDAPMDADMPKQEDEDSGLPLLWGEAAGQSLELESDLFSNDADLTGSHGQSPGTKSHATSMSRTVSPSFAAGVLRSRRVSVDLTQPVPNTDGEVIDFLERRRMIALGTFIVKMWTRSVLTGDVVVPARAELKLITQVLQLPDPDETAAVSDCRFLIMTEELAAVIAHTVTVEKKKLPAADGGYLPTPKNQFKEWASYLAEVSVSCREMQKQVSSWVSRYERANDGSFRETPREHSFEHRVRVVDFWYEYHKDAWNTLPLRHGGGRSRTPGGSSGKASSGAIPYSTTLSRQPSLRRTLTKSDPALQLSKSGSGLLKLPPVSNPARERYLKQCSGRTMTPLPIPFMIGETPDLDLARLDLSDVELEAIAETLPTVHAVRKVDLHGNALLSDRSLSNFLRSVQLPRLASSLVELSLSGCSRAGPQSLACIISLVSDASYIERLDLSQVEVNHRYQLPLCEAISERQTLNYVNLSRTSMGSGPIDHGCQCIATLLQGHVQELDLSWNHMSSQLFQCLGENIARQATVKKLNVCNCSGAGIDHLSVPVNFFVEQLRKDNTLTSLDLSMSRMNFRSALILEDALQNHKQLKHLYLADNPLGPRGLRSVLRTIASTTNALKFFDTSGCYGGEVPADHDREVFAMSNLPGAGSYHLQLHRPYHRSLLRMLCKSAEGFRLAPSEVLLVVSSSDDFVHGTKKGGLWEVPNSGEVTLSFDLERCFETPLFKDVDSDFGLVINRFYSLSRFHLDSSKAVAVFGRFVELDGFQHSQACLLKALSFDFVLTISHLKVLAETSQLFRAPCIMNLLPSVLCEPGSYYVAQGMYATTLDCVTCRLKLKQLLSFTVRNPTGHYELALDNRADFAVAEQLALLDKWEIMMDKRLGREDVSAECNRSHARNAFYQGKPILTSSMAFADWKRPGHDKLELDYVSSHGPPKGAQAITWPSLCQILEAVHQPACMAHVKVAALRSQAQSFCIESRQLRVLVGTFSEPADRIEMFVLFFNRVVDPQNAKMYKAQLEDFSDVMALRRRLGFARTFPYIQPEFDQFQLDLRLHDERVCMTALLALSARENAGNIRHPVYVLPDGTVDPLKMGIPRSWEFLDRVPQAGQFKCSYVCAPGQRNFELRKQLCKTYHFSDVKETAVSWWTNMIEVPSEVIDLVLMLKESGVDLNKAFDSIDGFDGNGEIGLGKLQQGLEDLGWRRFKNPSSDNEMKEQILAIFRCVNVSGHGTLSRSDWNILQQLTKDVDHAIAEFVQYLMRIYGSMPAAWAALDVDVQESLGRKAWIEGLRQLGYFGPGDIVFRFLTASDASRARFITWQKFCRLEKFTSYGLAQSAEEESTHDAAPACCRFEAREGEEEVTGEYVFWGYDFKPALPPAMPACFAAKFVLGAICTAIVQIPLLSRLQSWSQAEAPLIAAEVGLAAVTVLLMGYCSLADPGQLKKTRNIPLDGIDLEQGDRPLRAHKSWQYRRKIRRYDHYCKWVNNVIGLLNHREFVLMLVGLCLIGLFGVVLDGYLAFLLAEKGLWEAEIAVVLHLAFSVGLLAIEVPIFKIHIGLVSRNELGQEWKNNLNYVANQTSMGDGIPVEELDDEEYNLLFDEKAFEPLGPGLLPKLLELLVLAALASW</sequence>
<keyword evidence="4 6" id="KW-0472">Membrane</keyword>
<accession>A0A1Q9CNF8</accession>
<dbReference type="InterPro" id="IPR032675">
    <property type="entry name" value="LRR_dom_sf"/>
</dbReference>
<feature type="region of interest" description="Disordered" evidence="5">
    <location>
        <begin position="336"/>
        <end position="396"/>
    </location>
</feature>
<dbReference type="GO" id="GO:0016409">
    <property type="term" value="F:palmitoyltransferase activity"/>
    <property type="evidence" value="ECO:0007669"/>
    <property type="project" value="InterPro"/>
</dbReference>
<evidence type="ECO:0000313" key="8">
    <source>
        <dbReference type="EMBL" id="OLP84397.1"/>
    </source>
</evidence>
<feature type="transmembrane region" description="Helical" evidence="6">
    <location>
        <begin position="1600"/>
        <end position="1620"/>
    </location>
</feature>